<reference evidence="3 4" key="1">
    <citation type="submission" date="2020-08" db="EMBL/GenBank/DDBJ databases">
        <title>Sequencing the genomes of 1000 actinobacteria strains.</title>
        <authorList>
            <person name="Klenk H.-P."/>
        </authorList>
    </citation>
    <scope>NUCLEOTIDE SEQUENCE [LARGE SCALE GENOMIC DNA]</scope>
    <source>
        <strain evidence="3 4">DSM 45084</strain>
    </source>
</reference>
<sequence>MVRALTTFVVFVLLAVLTPATAHLAPVVVRSAHSAGMPAEEEPPREARQAPEPRVTLCPRRMSPVRRRPLHRAPSAPAHEISTRPVRPCARADHLHERTAPDVLQVFRN</sequence>
<evidence type="ECO:0008006" key="5">
    <source>
        <dbReference type="Google" id="ProtNLM"/>
    </source>
</evidence>
<dbReference type="Proteomes" id="UP000542674">
    <property type="component" value="Unassembled WGS sequence"/>
</dbReference>
<evidence type="ECO:0000256" key="1">
    <source>
        <dbReference type="SAM" id="MobiDB-lite"/>
    </source>
</evidence>
<organism evidence="3 4">
    <name type="scientific">Saccharothrix violaceirubra</name>
    <dbReference type="NCBI Taxonomy" id="413306"/>
    <lineage>
        <taxon>Bacteria</taxon>
        <taxon>Bacillati</taxon>
        <taxon>Actinomycetota</taxon>
        <taxon>Actinomycetes</taxon>
        <taxon>Pseudonocardiales</taxon>
        <taxon>Pseudonocardiaceae</taxon>
        <taxon>Saccharothrix</taxon>
    </lineage>
</organism>
<feature type="compositionally biased region" description="Basic and acidic residues" evidence="1">
    <location>
        <begin position="90"/>
        <end position="100"/>
    </location>
</feature>
<gene>
    <name evidence="3" type="ORF">F4559_005216</name>
</gene>
<evidence type="ECO:0000256" key="2">
    <source>
        <dbReference type="SAM" id="SignalP"/>
    </source>
</evidence>
<keyword evidence="2" id="KW-0732">Signal</keyword>
<evidence type="ECO:0000313" key="4">
    <source>
        <dbReference type="Proteomes" id="UP000542674"/>
    </source>
</evidence>
<dbReference type="AlphaFoldDB" id="A0A7W7T8C2"/>
<proteinExistence type="predicted"/>
<feature type="compositionally biased region" description="Basic and acidic residues" evidence="1">
    <location>
        <begin position="42"/>
        <end position="51"/>
    </location>
</feature>
<protein>
    <recommendedName>
        <fullName evidence="5">Secreted protein</fullName>
    </recommendedName>
</protein>
<keyword evidence="4" id="KW-1185">Reference proteome</keyword>
<comment type="caution">
    <text evidence="3">The sequence shown here is derived from an EMBL/GenBank/DDBJ whole genome shotgun (WGS) entry which is preliminary data.</text>
</comment>
<evidence type="ECO:0000313" key="3">
    <source>
        <dbReference type="EMBL" id="MBB4967857.1"/>
    </source>
</evidence>
<dbReference type="RefSeq" id="WP_184672879.1">
    <property type="nucleotide sequence ID" value="NZ_BAABAI010000016.1"/>
</dbReference>
<feature type="region of interest" description="Disordered" evidence="1">
    <location>
        <begin position="32"/>
        <end position="109"/>
    </location>
</feature>
<dbReference type="EMBL" id="JACHJS010000001">
    <property type="protein sequence ID" value="MBB4967857.1"/>
    <property type="molecule type" value="Genomic_DNA"/>
</dbReference>
<accession>A0A7W7T8C2</accession>
<feature type="signal peptide" evidence="2">
    <location>
        <begin position="1"/>
        <end position="24"/>
    </location>
</feature>
<feature type="chain" id="PRO_5031043267" description="Secreted protein" evidence="2">
    <location>
        <begin position="25"/>
        <end position="109"/>
    </location>
</feature>
<name>A0A7W7T8C2_9PSEU</name>